<organism evidence="1 2">
    <name type="scientific">Aspergillus brunneoviolaceus CBS 621.78</name>
    <dbReference type="NCBI Taxonomy" id="1450534"/>
    <lineage>
        <taxon>Eukaryota</taxon>
        <taxon>Fungi</taxon>
        <taxon>Dikarya</taxon>
        <taxon>Ascomycota</taxon>
        <taxon>Pezizomycotina</taxon>
        <taxon>Eurotiomycetes</taxon>
        <taxon>Eurotiomycetidae</taxon>
        <taxon>Eurotiales</taxon>
        <taxon>Aspergillaceae</taxon>
        <taxon>Aspergillus</taxon>
        <taxon>Aspergillus subgen. Circumdati</taxon>
    </lineage>
</organism>
<evidence type="ECO:0000313" key="2">
    <source>
        <dbReference type="Proteomes" id="UP000249057"/>
    </source>
</evidence>
<name>A0ACD1FY09_9EURO</name>
<accession>A0ACD1FY09</accession>
<dbReference type="Proteomes" id="UP000249057">
    <property type="component" value="Unassembled WGS sequence"/>
</dbReference>
<dbReference type="EMBL" id="KZ825382">
    <property type="protein sequence ID" value="RAH41871.1"/>
    <property type="molecule type" value="Genomic_DNA"/>
</dbReference>
<protein>
    <submittedName>
        <fullName evidence="1">Uncharacterized protein</fullName>
    </submittedName>
</protein>
<gene>
    <name evidence="1" type="ORF">BO95DRAFT_421915</name>
</gene>
<keyword evidence="2" id="KW-1185">Reference proteome</keyword>
<proteinExistence type="predicted"/>
<sequence>MPQGINRQMRQDSIEIEVTRNSCRVLDTLTEHASEDENGELDQRPLVTDERPEKKHITIPEISGSRLEGWKFTLFLAFIASAVVLCLNLAFLSYSLTNATYGDLNPLISTIIYDGDCDTAHRLSVGFHFLINVLGTILLSASNFGMQCLAAPTRPIIDRAHRKGHWVDIGIHSLHNLSQVSRKHLISWLCLALFSLPFHLAYNSAVYSTTSAYVYDIFAGSGSLGQKDIFQVNLRYPYESSSNKSSSFSELLSAARRGSLQHLDSQTCREKSAVTFQQAYQKLPVVTDDVNGSNDTYAYIDTAYVFTPFTDTTETPYNWLCDYTSLDISYCNRRRRYLNYSSPTSLDGRVMFVGEYNSTVQYCLAEKADQHCRLRYSFPFTMIVIGFNLVKMCLLLYMWGRPLEAPILTSGDAIASFLRRPNLYSQSRCLITSRDVTRGSRGMGSQASGTSSPGPKAFDNERQRWGAAVSGRRWKFCVSLWLSETIVCVVLLAYGVSQMSSNQSGTNAWTLGLGAVTSNSLISGLHRPISLVKNVLIANSPQLLFSFFYLAFNGLLTCLTMAAELSGYAEARKGLRVSSNPQHAQRSNYFLSVPYRYALPFIATSTVLHWLVSQSLFLVGVEEWDSGSGSVVFFSCSWSAAGILGSIIAGGVFLAGIVGLSRRKLDSAMPVVGSCSLAIAAACHPEYDPSLSQENRTGLQSEECVLDSREMGEEDMSLLPVQWGAVRVTAPLGHCSFTSGQVEVPQAGGLYQ</sequence>
<evidence type="ECO:0000313" key="1">
    <source>
        <dbReference type="EMBL" id="RAH41871.1"/>
    </source>
</evidence>
<reference evidence="1" key="1">
    <citation type="submission" date="2018-02" db="EMBL/GenBank/DDBJ databases">
        <title>The genomes of Aspergillus section Nigri reveals drivers in fungal speciation.</title>
        <authorList>
            <consortium name="DOE Joint Genome Institute"/>
            <person name="Vesth T.C."/>
            <person name="Nybo J."/>
            <person name="Theobald S."/>
            <person name="Brandl J."/>
            <person name="Frisvad J.C."/>
            <person name="Nielsen K.F."/>
            <person name="Lyhne E.K."/>
            <person name="Kogle M.E."/>
            <person name="Kuo A."/>
            <person name="Riley R."/>
            <person name="Clum A."/>
            <person name="Nolan M."/>
            <person name="Lipzen A."/>
            <person name="Salamov A."/>
            <person name="Henrissat B."/>
            <person name="Wiebenga A."/>
            <person name="De vries R.P."/>
            <person name="Grigoriev I.V."/>
            <person name="Mortensen U.H."/>
            <person name="Andersen M.R."/>
            <person name="Baker S.E."/>
        </authorList>
    </citation>
    <scope>NUCLEOTIDE SEQUENCE</scope>
    <source>
        <strain evidence="1">CBS 621.78</strain>
    </source>
</reference>